<dbReference type="OrthoDB" id="9076at10239"/>
<evidence type="ECO:0000313" key="1">
    <source>
        <dbReference type="EMBL" id="AUM59217.1"/>
    </source>
</evidence>
<name>A0A2I6PGU5_9CAUD</name>
<gene>
    <name evidence="1" type="ORF">BPS17W1_129</name>
</gene>
<proteinExistence type="predicted"/>
<protein>
    <submittedName>
        <fullName evidence="1">Uncharacterized protein</fullName>
    </submittedName>
</protein>
<evidence type="ECO:0000313" key="2">
    <source>
        <dbReference type="Proteomes" id="UP000241219"/>
    </source>
</evidence>
<sequence>MNWKNLRDVVHLRNKKVNSVEWSKITDKCFKDLIAMKKETTSERQYLVLSLEDINEYLSEETRDTLNQIVFSLRHHREVENCLPPLKGVFVDESYPFYEETLDKVKMHLKQENRKKVTMTSLGGHPMEVMEDIDPKRPHKGICIKLSNREEYISIGHIYNLMSGSSVFNGFHCVIESFPIKGESIMLQIRDNDTGFTHFYQTTKSSLETVVETVL</sequence>
<accession>A0A2I6PGU5</accession>
<reference evidence="1 2" key="1">
    <citation type="submission" date="2017-12" db="EMBL/GenBank/DDBJ databases">
        <title>Salmonella phage assemble.</title>
        <authorList>
            <person name="Han H."/>
            <person name="Li X."/>
            <person name="Wang X."/>
            <person name="Zheng S."/>
            <person name="Zhang C."/>
            <person name="Zou Y."/>
            <person name="Zou J."/>
        </authorList>
    </citation>
    <scope>NUCLEOTIDE SEQUENCE [LARGE SCALE GENOMIC DNA]</scope>
</reference>
<organism evidence="1 2">
    <name type="scientific">Salmonella phage BPS17W1</name>
    <dbReference type="NCBI Taxonomy" id="2060124"/>
    <lineage>
        <taxon>Viruses</taxon>
        <taxon>Duplodnaviria</taxon>
        <taxon>Heunggongvirae</taxon>
        <taxon>Uroviricota</taxon>
        <taxon>Caudoviricetes</taxon>
        <taxon>Andersonviridae</taxon>
        <taxon>Ounavirinae</taxon>
        <taxon>Felixounavirus</taxon>
        <taxon>Felixounavirus BPS17W1</taxon>
    </lineage>
</organism>
<dbReference type="Proteomes" id="UP000241219">
    <property type="component" value="Segment"/>
</dbReference>
<keyword evidence="2" id="KW-1185">Reference proteome</keyword>
<dbReference type="EMBL" id="MG646669">
    <property type="protein sequence ID" value="AUM59217.1"/>
    <property type="molecule type" value="Genomic_DNA"/>
</dbReference>